<protein>
    <submittedName>
        <fullName evidence="1">Uncharacterized protein</fullName>
    </submittedName>
</protein>
<proteinExistence type="predicted"/>
<keyword evidence="2" id="KW-1185">Reference proteome</keyword>
<evidence type="ECO:0000313" key="1">
    <source>
        <dbReference type="EMBL" id="EFI26698.1"/>
    </source>
</evidence>
<dbReference type="KEGG" id="cci:CC1G_15469"/>
<sequence length="111" mass="12394">MNAFRLDKIPEILVLASTIPATVQFPESLVPGDTTLWTIDFPDDNETSRISGYELWNPGPTHARLEKSSKDGIHLIIKGPTRIPLIMIEPRAPRGRHVALDPRVLQGTHHT</sequence>
<accession>D6RQV3</accession>
<reference evidence="1 2" key="1">
    <citation type="journal article" date="2010" name="Proc. Natl. Acad. Sci. U.S.A.">
        <title>Insights into evolution of multicellular fungi from the assembled chromosomes of the mushroom Coprinopsis cinerea (Coprinus cinereus).</title>
        <authorList>
            <person name="Stajich J.E."/>
            <person name="Wilke S.K."/>
            <person name="Ahren D."/>
            <person name="Au C.H."/>
            <person name="Birren B.W."/>
            <person name="Borodovsky M."/>
            <person name="Burns C."/>
            <person name="Canback B."/>
            <person name="Casselton L.A."/>
            <person name="Cheng C.K."/>
            <person name="Deng J."/>
            <person name="Dietrich F.S."/>
            <person name="Fargo D.C."/>
            <person name="Farman M.L."/>
            <person name="Gathman A.C."/>
            <person name="Goldberg J."/>
            <person name="Guigo R."/>
            <person name="Hoegger P.J."/>
            <person name="Hooker J.B."/>
            <person name="Huggins A."/>
            <person name="James T.Y."/>
            <person name="Kamada T."/>
            <person name="Kilaru S."/>
            <person name="Kodira C."/>
            <person name="Kues U."/>
            <person name="Kupfer D."/>
            <person name="Kwan H.S."/>
            <person name="Lomsadze A."/>
            <person name="Li W."/>
            <person name="Lilly W.W."/>
            <person name="Ma L.J."/>
            <person name="Mackey A.J."/>
            <person name="Manning G."/>
            <person name="Martin F."/>
            <person name="Muraguchi H."/>
            <person name="Natvig D.O."/>
            <person name="Palmerini H."/>
            <person name="Ramesh M.A."/>
            <person name="Rehmeyer C.J."/>
            <person name="Roe B.A."/>
            <person name="Shenoy N."/>
            <person name="Stanke M."/>
            <person name="Ter-Hovhannisyan V."/>
            <person name="Tunlid A."/>
            <person name="Velagapudi R."/>
            <person name="Vision T.J."/>
            <person name="Zeng Q."/>
            <person name="Zolan M.E."/>
            <person name="Pukkila P.J."/>
        </authorList>
    </citation>
    <scope>NUCLEOTIDE SEQUENCE [LARGE SCALE GENOMIC DNA]</scope>
    <source>
        <strain evidence="2">Okayama-7 / 130 / ATCC MYA-4618 / FGSC 9003</strain>
    </source>
</reference>
<dbReference type="VEuPathDB" id="FungiDB:CC1G_15469"/>
<organism evidence="1 2">
    <name type="scientific">Coprinopsis cinerea (strain Okayama-7 / 130 / ATCC MYA-4618 / FGSC 9003)</name>
    <name type="common">Inky cap fungus</name>
    <name type="synonym">Hormographiella aspergillata</name>
    <dbReference type="NCBI Taxonomy" id="240176"/>
    <lineage>
        <taxon>Eukaryota</taxon>
        <taxon>Fungi</taxon>
        <taxon>Dikarya</taxon>
        <taxon>Basidiomycota</taxon>
        <taxon>Agaricomycotina</taxon>
        <taxon>Agaricomycetes</taxon>
        <taxon>Agaricomycetidae</taxon>
        <taxon>Agaricales</taxon>
        <taxon>Agaricineae</taxon>
        <taxon>Psathyrellaceae</taxon>
        <taxon>Coprinopsis</taxon>
    </lineage>
</organism>
<dbReference type="EMBL" id="AACS02000012">
    <property type="protein sequence ID" value="EFI26698.1"/>
    <property type="molecule type" value="Genomic_DNA"/>
</dbReference>
<dbReference type="AlphaFoldDB" id="D6RQV3"/>
<comment type="caution">
    <text evidence="1">The sequence shown here is derived from an EMBL/GenBank/DDBJ whole genome shotgun (WGS) entry which is preliminary data.</text>
</comment>
<dbReference type="InParanoid" id="D6RQV3"/>
<dbReference type="GeneID" id="9380195"/>
<evidence type="ECO:0000313" key="2">
    <source>
        <dbReference type="Proteomes" id="UP000001861"/>
    </source>
</evidence>
<dbReference type="Proteomes" id="UP000001861">
    <property type="component" value="Unassembled WGS sequence"/>
</dbReference>
<gene>
    <name evidence="1" type="ORF">CC1G_15469</name>
</gene>
<name>D6RQV3_COPC7</name>
<dbReference type="RefSeq" id="XP_002910192.1">
    <property type="nucleotide sequence ID" value="XM_002910146.1"/>
</dbReference>
<dbReference type="HOGENOM" id="CLU_2158230_0_0_1"/>